<evidence type="ECO:0000313" key="1">
    <source>
        <dbReference type="EMBL" id="KJA20871.1"/>
    </source>
</evidence>
<accession>A0A0D2NWK0</accession>
<evidence type="ECO:0000313" key="2">
    <source>
        <dbReference type="Proteomes" id="UP000054270"/>
    </source>
</evidence>
<dbReference type="EMBL" id="KN817563">
    <property type="protein sequence ID" value="KJA20871.1"/>
    <property type="molecule type" value="Genomic_DNA"/>
</dbReference>
<keyword evidence="2" id="KW-1185">Reference proteome</keyword>
<dbReference type="Proteomes" id="UP000054270">
    <property type="component" value="Unassembled WGS sequence"/>
</dbReference>
<name>A0A0D2NWK0_HYPSF</name>
<reference evidence="2" key="1">
    <citation type="submission" date="2014-04" db="EMBL/GenBank/DDBJ databases">
        <title>Evolutionary Origins and Diversification of the Mycorrhizal Mutualists.</title>
        <authorList>
            <consortium name="DOE Joint Genome Institute"/>
            <consortium name="Mycorrhizal Genomics Consortium"/>
            <person name="Kohler A."/>
            <person name="Kuo A."/>
            <person name="Nagy L.G."/>
            <person name="Floudas D."/>
            <person name="Copeland A."/>
            <person name="Barry K.W."/>
            <person name="Cichocki N."/>
            <person name="Veneault-Fourrey C."/>
            <person name="LaButti K."/>
            <person name="Lindquist E.A."/>
            <person name="Lipzen A."/>
            <person name="Lundell T."/>
            <person name="Morin E."/>
            <person name="Murat C."/>
            <person name="Riley R."/>
            <person name="Ohm R."/>
            <person name="Sun H."/>
            <person name="Tunlid A."/>
            <person name="Henrissat B."/>
            <person name="Grigoriev I.V."/>
            <person name="Hibbett D.S."/>
            <person name="Martin F."/>
        </authorList>
    </citation>
    <scope>NUCLEOTIDE SEQUENCE [LARGE SCALE GENOMIC DNA]</scope>
    <source>
        <strain evidence="2">FD-334 SS-4</strain>
    </source>
</reference>
<proteinExistence type="predicted"/>
<organism evidence="1 2">
    <name type="scientific">Hypholoma sublateritium (strain FD-334 SS-4)</name>
    <dbReference type="NCBI Taxonomy" id="945553"/>
    <lineage>
        <taxon>Eukaryota</taxon>
        <taxon>Fungi</taxon>
        <taxon>Dikarya</taxon>
        <taxon>Basidiomycota</taxon>
        <taxon>Agaricomycotina</taxon>
        <taxon>Agaricomycetes</taxon>
        <taxon>Agaricomycetidae</taxon>
        <taxon>Agaricales</taxon>
        <taxon>Agaricineae</taxon>
        <taxon>Strophariaceae</taxon>
        <taxon>Hypholoma</taxon>
    </lineage>
</organism>
<gene>
    <name evidence="1" type="ORF">HYPSUDRAFT_768945</name>
</gene>
<sequence length="261" mass="28909">MAFSICGEGLCLEVVDKDVIGLKDVNLKPRFIEDTPDDLAHVMQKLSHYYTHLKSASNTLNGSTDKISVSFFEVQGTEPEPGHPRANAVKKKDARNLCKSNVINITVNDVGSTYGFELVNNNEDREALLPVLFYFDNVNFTITLHFPLPSDSLDLSGACSLEKGRPMTIGYGDSPGSNVPPFIIDMGTENDTEVGFFKVFLFRKVPASLYSIQQQESAFWRSRGMKAFAPRPHFDELTGGWGAITVTVIQRKGRPQMGPAR</sequence>
<protein>
    <submittedName>
        <fullName evidence="1">Uncharacterized protein</fullName>
    </submittedName>
</protein>
<dbReference type="AlphaFoldDB" id="A0A0D2NWK0"/>